<comment type="caution">
    <text evidence="2">The sequence shown here is derived from an EMBL/GenBank/DDBJ whole genome shotgun (WGS) entry which is preliminary data.</text>
</comment>
<protein>
    <submittedName>
        <fullName evidence="2">Uncharacterized protein</fullName>
    </submittedName>
</protein>
<evidence type="ECO:0000313" key="3">
    <source>
        <dbReference type="Proteomes" id="UP000299102"/>
    </source>
</evidence>
<dbReference type="OrthoDB" id="8300667at2759"/>
<name>A0A4C1ZFU4_EUMVA</name>
<proteinExistence type="predicted"/>
<evidence type="ECO:0000313" key="2">
    <source>
        <dbReference type="EMBL" id="GBP85415.1"/>
    </source>
</evidence>
<sequence length="210" mass="23924">MAGNRIENENRIRTESETEIKNGSGVENECGIGIRIKSVTGIGIESETGFEGDVDRDFEWHLAMKLHLVGSLCPRFSEFTRERDLLFDDLRGGRPATAIAQVKKVSYIHQKVRNLCIQCIPHDLTDDQKLDCRIIIKSANELQSLAVYSEGVYFKNNKHNKHKLLVLFTKDIDISLTMEREDNSLANRYSKAKAKTDRQEAKEIEVGEKQ</sequence>
<organism evidence="2 3">
    <name type="scientific">Eumeta variegata</name>
    <name type="common">Bagworm moth</name>
    <name type="synonym">Eumeta japonica</name>
    <dbReference type="NCBI Taxonomy" id="151549"/>
    <lineage>
        <taxon>Eukaryota</taxon>
        <taxon>Metazoa</taxon>
        <taxon>Ecdysozoa</taxon>
        <taxon>Arthropoda</taxon>
        <taxon>Hexapoda</taxon>
        <taxon>Insecta</taxon>
        <taxon>Pterygota</taxon>
        <taxon>Neoptera</taxon>
        <taxon>Endopterygota</taxon>
        <taxon>Lepidoptera</taxon>
        <taxon>Glossata</taxon>
        <taxon>Ditrysia</taxon>
        <taxon>Tineoidea</taxon>
        <taxon>Psychidae</taxon>
        <taxon>Oiketicinae</taxon>
        <taxon>Eumeta</taxon>
    </lineage>
</organism>
<accession>A0A4C1ZFU4</accession>
<feature type="region of interest" description="Disordered" evidence="1">
    <location>
        <begin position="188"/>
        <end position="210"/>
    </location>
</feature>
<dbReference type="AlphaFoldDB" id="A0A4C1ZFU4"/>
<feature type="compositionally biased region" description="Basic and acidic residues" evidence="1">
    <location>
        <begin position="194"/>
        <end position="210"/>
    </location>
</feature>
<reference evidence="2 3" key="1">
    <citation type="journal article" date="2019" name="Commun. Biol.">
        <title>The bagworm genome reveals a unique fibroin gene that provides high tensile strength.</title>
        <authorList>
            <person name="Kono N."/>
            <person name="Nakamura H."/>
            <person name="Ohtoshi R."/>
            <person name="Tomita M."/>
            <person name="Numata K."/>
            <person name="Arakawa K."/>
        </authorList>
    </citation>
    <scope>NUCLEOTIDE SEQUENCE [LARGE SCALE GENOMIC DNA]</scope>
</reference>
<dbReference type="EMBL" id="BGZK01001735">
    <property type="protein sequence ID" value="GBP85415.1"/>
    <property type="molecule type" value="Genomic_DNA"/>
</dbReference>
<dbReference type="Proteomes" id="UP000299102">
    <property type="component" value="Unassembled WGS sequence"/>
</dbReference>
<gene>
    <name evidence="2" type="ORF">EVAR_64065_1</name>
</gene>
<evidence type="ECO:0000256" key="1">
    <source>
        <dbReference type="SAM" id="MobiDB-lite"/>
    </source>
</evidence>
<keyword evidence="3" id="KW-1185">Reference proteome</keyword>